<dbReference type="InterPro" id="IPR000477">
    <property type="entry name" value="RT_dom"/>
</dbReference>
<dbReference type="Gene3D" id="3.30.70.270">
    <property type="match status" value="1"/>
</dbReference>
<dbReference type="EMBL" id="LSMT01000326">
    <property type="protein sequence ID" value="PFX20201.1"/>
    <property type="molecule type" value="Genomic_DNA"/>
</dbReference>
<evidence type="ECO:0000259" key="1">
    <source>
        <dbReference type="SMART" id="SM00343"/>
    </source>
</evidence>
<gene>
    <name evidence="2" type="primary">K02A2.6</name>
    <name evidence="2" type="ORF">AWC38_SpisGene15356</name>
</gene>
<dbReference type="Pfam" id="PF00078">
    <property type="entry name" value="RVT_1"/>
    <property type="match status" value="1"/>
</dbReference>
<dbReference type="InterPro" id="IPR050951">
    <property type="entry name" value="Retrovirus_Pol_polyprotein"/>
</dbReference>
<name>A0A2B4RRH4_STYPI</name>
<dbReference type="InterPro" id="IPR043502">
    <property type="entry name" value="DNA/RNA_pol_sf"/>
</dbReference>
<dbReference type="OrthoDB" id="5987525at2759"/>
<proteinExistence type="predicted"/>
<dbReference type="AlphaFoldDB" id="A0A2B4RRH4"/>
<dbReference type="Gene3D" id="3.10.10.10">
    <property type="entry name" value="HIV Type 1 Reverse Transcriptase, subunit A, domain 1"/>
    <property type="match status" value="1"/>
</dbReference>
<comment type="caution">
    <text evidence="2">The sequence shown here is derived from an EMBL/GenBank/DDBJ whole genome shotgun (WGS) entry which is preliminary data.</text>
</comment>
<evidence type="ECO:0000313" key="2">
    <source>
        <dbReference type="EMBL" id="PFX20201.1"/>
    </source>
</evidence>
<feature type="domain" description="CCHC-type" evidence="1">
    <location>
        <begin position="111"/>
        <end position="126"/>
    </location>
</feature>
<feature type="domain" description="CCHC-type" evidence="1">
    <location>
        <begin position="130"/>
        <end position="146"/>
    </location>
</feature>
<dbReference type="GO" id="GO:0003676">
    <property type="term" value="F:nucleic acid binding"/>
    <property type="evidence" value="ECO:0007669"/>
    <property type="project" value="InterPro"/>
</dbReference>
<dbReference type="CDD" id="cd01647">
    <property type="entry name" value="RT_LTR"/>
    <property type="match status" value="1"/>
</dbReference>
<keyword evidence="3" id="KW-1185">Reference proteome</keyword>
<dbReference type="SUPFAM" id="SSF56672">
    <property type="entry name" value="DNA/RNA polymerases"/>
    <property type="match status" value="1"/>
</dbReference>
<dbReference type="PANTHER" id="PTHR37984:SF7">
    <property type="entry name" value="INTEGRASE CATALYTIC DOMAIN-CONTAINING PROTEIN"/>
    <property type="match status" value="1"/>
</dbReference>
<reference evidence="3" key="1">
    <citation type="journal article" date="2017" name="bioRxiv">
        <title>Comparative analysis of the genomes of Stylophora pistillata and Acropora digitifera provides evidence for extensive differences between species of corals.</title>
        <authorList>
            <person name="Voolstra C.R."/>
            <person name="Li Y."/>
            <person name="Liew Y.J."/>
            <person name="Baumgarten S."/>
            <person name="Zoccola D."/>
            <person name="Flot J.-F."/>
            <person name="Tambutte S."/>
            <person name="Allemand D."/>
            <person name="Aranda M."/>
        </authorList>
    </citation>
    <scope>NUCLEOTIDE SEQUENCE [LARGE SCALE GENOMIC DNA]</scope>
</reference>
<protein>
    <submittedName>
        <fullName evidence="2">Uncharacterized protein K02A2.6</fullName>
    </submittedName>
</protein>
<accession>A0A2B4RRH4</accession>
<dbReference type="SMART" id="SM00343">
    <property type="entry name" value="ZnF_C2HC"/>
    <property type="match status" value="2"/>
</dbReference>
<evidence type="ECO:0000313" key="3">
    <source>
        <dbReference type="Proteomes" id="UP000225706"/>
    </source>
</evidence>
<dbReference type="STRING" id="50429.A0A2B4RRH4"/>
<dbReference type="FunFam" id="3.10.10.10:FF:000003">
    <property type="entry name" value="Retrovirus-related Pol polyprotein from transposon 297-like Protein"/>
    <property type="match status" value="1"/>
</dbReference>
<organism evidence="2 3">
    <name type="scientific">Stylophora pistillata</name>
    <name type="common">Smooth cauliflower coral</name>
    <dbReference type="NCBI Taxonomy" id="50429"/>
    <lineage>
        <taxon>Eukaryota</taxon>
        <taxon>Metazoa</taxon>
        <taxon>Cnidaria</taxon>
        <taxon>Anthozoa</taxon>
        <taxon>Hexacorallia</taxon>
        <taxon>Scleractinia</taxon>
        <taxon>Astrocoeniina</taxon>
        <taxon>Pocilloporidae</taxon>
        <taxon>Stylophora</taxon>
    </lineage>
</organism>
<dbReference type="InterPro" id="IPR043128">
    <property type="entry name" value="Rev_trsase/Diguanyl_cyclase"/>
</dbReference>
<dbReference type="Gene3D" id="4.10.60.10">
    <property type="entry name" value="Zinc finger, CCHC-type"/>
    <property type="match status" value="1"/>
</dbReference>
<dbReference type="PANTHER" id="PTHR37984">
    <property type="entry name" value="PROTEIN CBG26694"/>
    <property type="match status" value="1"/>
</dbReference>
<dbReference type="InterPro" id="IPR001878">
    <property type="entry name" value="Znf_CCHC"/>
</dbReference>
<dbReference type="Proteomes" id="UP000225706">
    <property type="component" value="Unassembled WGS sequence"/>
</dbReference>
<dbReference type="GO" id="GO:0008270">
    <property type="term" value="F:zinc ion binding"/>
    <property type="evidence" value="ECO:0007669"/>
    <property type="project" value="InterPro"/>
</dbReference>
<sequence length="517" mass="58890">MAMHLSLPPPEPIELSGGNISANWKKFKQKYVNYEIATGISLKDSTTRVATLLTVIGNDAIDVFNNLTWDEEDNDKKIDKCMELEKRKNKFADKKTPSANDEKRPPSKKFNCWNCGTKHGLRECPAYGKTCNYCQKRNHFQSVCRSRKKVHGLDVDQQEEEQNLNSTLFVGAVTTDIQIYNEECYVKLPVKGHITKLKIDTGSQVNIMPFKDLKKIVGSNPQINACTHNLVSYSEDKLTVLGTTKLPVKSKTDVAQELMFHIVETNQPGVLGFTSSTDLGLIKVTMAKKREEDQTKPNRGKEAKKLSEELKEEMLQKYKQVFTGLGRLEKPYHIEIYPTVTPVVNPPRTVPAALCNRVKKELDDMEKQGVVRKVEEPTDWVNSMAIVEKPNGSLRICLDPKHLNKAIKQEHFQLPTIQDITTRMANAKWFTKLDANRGYWQIPLDEESQLLTTFNTPFGRYCYQVTPFGITSAQEVFQKRMSQHLSDLEGVETDIDDIIVHAETEEKHDHHLQAVLE</sequence>